<evidence type="ECO:0000259" key="2">
    <source>
        <dbReference type="PROSITE" id="PS50041"/>
    </source>
</evidence>
<keyword evidence="1" id="KW-1015">Disulfide bond</keyword>
<proteinExistence type="predicted"/>
<dbReference type="Proteomes" id="UP000887540">
    <property type="component" value="Unplaced"/>
</dbReference>
<evidence type="ECO:0000313" key="4">
    <source>
        <dbReference type="WBParaSite" id="ACRNAN_scaffold866.g24492.t1"/>
    </source>
</evidence>
<dbReference type="PANTHER" id="PTHR22991">
    <property type="entry name" value="PROTEIN CBG13490"/>
    <property type="match status" value="1"/>
</dbReference>
<dbReference type="InterPro" id="IPR016187">
    <property type="entry name" value="CTDL_fold"/>
</dbReference>
<accession>A0A914ELY8</accession>
<dbReference type="Gene3D" id="3.10.100.10">
    <property type="entry name" value="Mannose-Binding Protein A, subunit A"/>
    <property type="match status" value="1"/>
</dbReference>
<feature type="domain" description="C-type lectin" evidence="2">
    <location>
        <begin position="11"/>
        <end position="106"/>
    </location>
</feature>
<dbReference type="SMART" id="SM00034">
    <property type="entry name" value="CLECT"/>
    <property type="match status" value="1"/>
</dbReference>
<dbReference type="InterPro" id="IPR018378">
    <property type="entry name" value="C-type_lectin_CS"/>
</dbReference>
<evidence type="ECO:0000313" key="3">
    <source>
        <dbReference type="Proteomes" id="UP000887540"/>
    </source>
</evidence>
<dbReference type="InterPro" id="IPR001304">
    <property type="entry name" value="C-type_lectin-like"/>
</dbReference>
<dbReference type="PROSITE" id="PS00615">
    <property type="entry name" value="C_TYPE_LECTIN_1"/>
    <property type="match status" value="1"/>
</dbReference>
<dbReference type="InterPro" id="IPR016186">
    <property type="entry name" value="C-type_lectin-like/link_sf"/>
</dbReference>
<name>A0A914ELY8_9BILA</name>
<evidence type="ECO:0000256" key="1">
    <source>
        <dbReference type="ARBA" id="ARBA00023157"/>
    </source>
</evidence>
<dbReference type="PROSITE" id="PS50041">
    <property type="entry name" value="C_TYPE_LECTIN_2"/>
    <property type="match status" value="1"/>
</dbReference>
<dbReference type="CDD" id="cd00037">
    <property type="entry name" value="CLECT"/>
    <property type="match status" value="1"/>
</dbReference>
<dbReference type="SUPFAM" id="SSF56436">
    <property type="entry name" value="C-type lectin-like"/>
    <property type="match status" value="1"/>
</dbReference>
<keyword evidence="3" id="KW-1185">Reference proteome</keyword>
<reference evidence="4" key="1">
    <citation type="submission" date="2022-11" db="UniProtKB">
        <authorList>
            <consortium name="WormBaseParasite"/>
        </authorList>
    </citation>
    <scope>IDENTIFICATION</scope>
</reference>
<dbReference type="InterPro" id="IPR050976">
    <property type="entry name" value="Snaclec"/>
</dbReference>
<dbReference type="WBParaSite" id="ACRNAN_scaffold866.g24492.t1">
    <property type="protein sequence ID" value="ACRNAN_scaffold866.g24492.t1"/>
    <property type="gene ID" value="ACRNAN_scaffold866.g24492"/>
</dbReference>
<dbReference type="Pfam" id="PF00059">
    <property type="entry name" value="Lectin_C"/>
    <property type="match status" value="1"/>
</dbReference>
<organism evidence="3 4">
    <name type="scientific">Acrobeloides nanus</name>
    <dbReference type="NCBI Taxonomy" id="290746"/>
    <lineage>
        <taxon>Eukaryota</taxon>
        <taxon>Metazoa</taxon>
        <taxon>Ecdysozoa</taxon>
        <taxon>Nematoda</taxon>
        <taxon>Chromadorea</taxon>
        <taxon>Rhabditida</taxon>
        <taxon>Tylenchina</taxon>
        <taxon>Cephalobomorpha</taxon>
        <taxon>Cephaloboidea</taxon>
        <taxon>Cephalobidae</taxon>
        <taxon>Acrobeloides</taxon>
    </lineage>
</organism>
<sequence>MNAFKYGPNYGGNLASIHNTFDNQLVSEKSTAALSQSTENMMVWLGGQDMFQLNQWGWIDNSNFTYQNWSPGNPLNATNYMCLALGVTNRYWYSIDCSTTLPYVCEFPPSA</sequence>
<protein>
    <submittedName>
        <fullName evidence="4">C-type lectin domain-containing protein</fullName>
    </submittedName>
</protein>
<dbReference type="PANTHER" id="PTHR22991:SF40">
    <property type="entry name" value="PROTEIN CBG13490"/>
    <property type="match status" value="1"/>
</dbReference>
<dbReference type="AlphaFoldDB" id="A0A914ELY8"/>